<dbReference type="FunFam" id="3.40.50.720:FF:000084">
    <property type="entry name" value="Short-chain dehydrogenase reductase"/>
    <property type="match status" value="1"/>
</dbReference>
<dbReference type="PRINTS" id="PR00080">
    <property type="entry name" value="SDRFAMILY"/>
</dbReference>
<dbReference type="PANTHER" id="PTHR24321:SF8">
    <property type="entry name" value="ESTRADIOL 17-BETA-DEHYDROGENASE 8-RELATED"/>
    <property type="match status" value="1"/>
</dbReference>
<keyword evidence="3" id="KW-0560">Oxidoreductase</keyword>
<organism evidence="4 5">
    <name type="scientific">Lophium mytilinum</name>
    <dbReference type="NCBI Taxonomy" id="390894"/>
    <lineage>
        <taxon>Eukaryota</taxon>
        <taxon>Fungi</taxon>
        <taxon>Dikarya</taxon>
        <taxon>Ascomycota</taxon>
        <taxon>Pezizomycotina</taxon>
        <taxon>Dothideomycetes</taxon>
        <taxon>Pleosporomycetidae</taxon>
        <taxon>Mytilinidiales</taxon>
        <taxon>Mytilinidiaceae</taxon>
        <taxon>Lophium</taxon>
    </lineage>
</organism>
<proteinExistence type="inferred from homology"/>
<gene>
    <name evidence="4" type="ORF">BU16DRAFT_252157</name>
</gene>
<dbReference type="SUPFAM" id="SSF51735">
    <property type="entry name" value="NAD(P)-binding Rossmann-fold domains"/>
    <property type="match status" value="1"/>
</dbReference>
<sequence>MSPIMQGKVFTVTGAASGIGRATAVLLAEQGAAAIAICDVNEAGLKETEESCRKFDTKITTRKVDVSNADQVSGWVSDTVKEFGRLDGAANVAGLAGGDGETTVQTIEQRDWDRMMGVNLNGVMYCMRSQLAHIVKPGGSIVNVASAAGIRGLPNSAAYSASKHGVIGLTSSASGEFGRKGVRINSVLPGPIDTAIFRDGEKKGLFIEDVQAGATQLGRMGQAKEVANVIVFLLSDSASYVTGARWTVDGGYSA</sequence>
<dbReference type="CDD" id="cd05233">
    <property type="entry name" value="SDR_c"/>
    <property type="match status" value="1"/>
</dbReference>
<evidence type="ECO:0000256" key="2">
    <source>
        <dbReference type="ARBA" id="ARBA00022857"/>
    </source>
</evidence>
<evidence type="ECO:0000313" key="5">
    <source>
        <dbReference type="Proteomes" id="UP000799750"/>
    </source>
</evidence>
<dbReference type="Pfam" id="PF13561">
    <property type="entry name" value="adh_short_C2"/>
    <property type="match status" value="1"/>
</dbReference>
<comment type="similarity">
    <text evidence="1">Belongs to the short-chain dehydrogenases/reductases (SDR) family.</text>
</comment>
<reference evidence="4" key="1">
    <citation type="journal article" date="2020" name="Stud. Mycol.">
        <title>101 Dothideomycetes genomes: a test case for predicting lifestyles and emergence of pathogens.</title>
        <authorList>
            <person name="Haridas S."/>
            <person name="Albert R."/>
            <person name="Binder M."/>
            <person name="Bloem J."/>
            <person name="Labutti K."/>
            <person name="Salamov A."/>
            <person name="Andreopoulos B."/>
            <person name="Baker S."/>
            <person name="Barry K."/>
            <person name="Bills G."/>
            <person name="Bluhm B."/>
            <person name="Cannon C."/>
            <person name="Castanera R."/>
            <person name="Culley D."/>
            <person name="Daum C."/>
            <person name="Ezra D."/>
            <person name="Gonzalez J."/>
            <person name="Henrissat B."/>
            <person name="Kuo A."/>
            <person name="Liang C."/>
            <person name="Lipzen A."/>
            <person name="Lutzoni F."/>
            <person name="Magnuson J."/>
            <person name="Mondo S."/>
            <person name="Nolan M."/>
            <person name="Ohm R."/>
            <person name="Pangilinan J."/>
            <person name="Park H.-J."/>
            <person name="Ramirez L."/>
            <person name="Alfaro M."/>
            <person name="Sun H."/>
            <person name="Tritt A."/>
            <person name="Yoshinaga Y."/>
            <person name="Zwiers L.-H."/>
            <person name="Turgeon B."/>
            <person name="Goodwin S."/>
            <person name="Spatafora J."/>
            <person name="Crous P."/>
            <person name="Grigoriev I."/>
        </authorList>
    </citation>
    <scope>NUCLEOTIDE SEQUENCE</scope>
    <source>
        <strain evidence="4">CBS 269.34</strain>
    </source>
</reference>
<dbReference type="InterPro" id="IPR002347">
    <property type="entry name" value="SDR_fam"/>
</dbReference>
<dbReference type="PRINTS" id="PR00081">
    <property type="entry name" value="GDHRDH"/>
</dbReference>
<evidence type="ECO:0000313" key="4">
    <source>
        <dbReference type="EMBL" id="KAF2500588.1"/>
    </source>
</evidence>
<dbReference type="InterPro" id="IPR036291">
    <property type="entry name" value="NAD(P)-bd_dom_sf"/>
</dbReference>
<protein>
    <submittedName>
        <fullName evidence="4">Putative short chain dehydrogenase/ reductase</fullName>
    </submittedName>
</protein>
<keyword evidence="5" id="KW-1185">Reference proteome</keyword>
<accession>A0A6A6R744</accession>
<evidence type="ECO:0000256" key="1">
    <source>
        <dbReference type="ARBA" id="ARBA00006484"/>
    </source>
</evidence>
<dbReference type="PROSITE" id="PS00061">
    <property type="entry name" value="ADH_SHORT"/>
    <property type="match status" value="1"/>
</dbReference>
<dbReference type="Proteomes" id="UP000799750">
    <property type="component" value="Unassembled WGS sequence"/>
</dbReference>
<evidence type="ECO:0000256" key="3">
    <source>
        <dbReference type="ARBA" id="ARBA00023002"/>
    </source>
</evidence>
<dbReference type="InterPro" id="IPR020904">
    <property type="entry name" value="Sc_DH/Rdtase_CS"/>
</dbReference>
<dbReference type="PANTHER" id="PTHR24321">
    <property type="entry name" value="DEHYDROGENASES, SHORT CHAIN"/>
    <property type="match status" value="1"/>
</dbReference>
<name>A0A6A6R744_9PEZI</name>
<dbReference type="EMBL" id="MU004183">
    <property type="protein sequence ID" value="KAF2500588.1"/>
    <property type="molecule type" value="Genomic_DNA"/>
</dbReference>
<dbReference type="Gene3D" id="3.40.50.720">
    <property type="entry name" value="NAD(P)-binding Rossmann-like Domain"/>
    <property type="match status" value="1"/>
</dbReference>
<dbReference type="GO" id="GO:0016491">
    <property type="term" value="F:oxidoreductase activity"/>
    <property type="evidence" value="ECO:0007669"/>
    <property type="project" value="UniProtKB-KW"/>
</dbReference>
<dbReference type="OrthoDB" id="1669814at2759"/>
<dbReference type="AlphaFoldDB" id="A0A6A6R744"/>
<keyword evidence="2" id="KW-0521">NADP</keyword>